<keyword evidence="4" id="KW-1185">Reference proteome</keyword>
<accession>A0A2V3ZYU4</accession>
<evidence type="ECO:0000256" key="1">
    <source>
        <dbReference type="ARBA" id="ARBA00022679"/>
    </source>
</evidence>
<gene>
    <name evidence="3" type="ORF">DF185_12455</name>
</gene>
<dbReference type="SUPFAM" id="SSF51161">
    <property type="entry name" value="Trimeric LpxA-like enzymes"/>
    <property type="match status" value="1"/>
</dbReference>
<organism evidence="3 4">
    <name type="scientific">Marinifilum breve</name>
    <dbReference type="NCBI Taxonomy" id="2184082"/>
    <lineage>
        <taxon>Bacteria</taxon>
        <taxon>Pseudomonadati</taxon>
        <taxon>Bacteroidota</taxon>
        <taxon>Bacteroidia</taxon>
        <taxon>Marinilabiliales</taxon>
        <taxon>Marinifilaceae</taxon>
    </lineage>
</organism>
<dbReference type="NCBIfam" id="TIGR03991">
    <property type="entry name" value="alt_bact_glmU"/>
    <property type="match status" value="1"/>
</dbReference>
<dbReference type="PANTHER" id="PTHR43584:SF9">
    <property type="entry name" value="TRANSFERASE HEXAPEPTIDE REPEAT CONTAINING PROTEIN"/>
    <property type="match status" value="1"/>
</dbReference>
<dbReference type="EMBL" id="QFLI01000005">
    <property type="protein sequence ID" value="PXY00717.1"/>
    <property type="molecule type" value="Genomic_DNA"/>
</dbReference>
<protein>
    <submittedName>
        <fullName evidence="3">Glucose-1-phosphate thymidylyltransferase</fullName>
    </submittedName>
</protein>
<keyword evidence="1 3" id="KW-0808">Transferase</keyword>
<reference evidence="3 4" key="1">
    <citation type="submission" date="2018-05" db="EMBL/GenBank/DDBJ databases">
        <title>Marinifilum breve JC075T sp. nov., a marine bacterium isolated from Yongle Blue Hole in the South China Sea.</title>
        <authorList>
            <person name="Fu T."/>
        </authorList>
    </citation>
    <scope>NUCLEOTIDE SEQUENCE [LARGE SCALE GENOMIC DNA]</scope>
    <source>
        <strain evidence="3 4">JC075</strain>
    </source>
</reference>
<dbReference type="Proteomes" id="UP000248079">
    <property type="component" value="Unassembled WGS sequence"/>
</dbReference>
<dbReference type="Gene3D" id="2.160.10.10">
    <property type="entry name" value="Hexapeptide repeat proteins"/>
    <property type="match status" value="1"/>
</dbReference>
<dbReference type="PANTHER" id="PTHR43584">
    <property type="entry name" value="NUCLEOTIDYL TRANSFERASE"/>
    <property type="match status" value="1"/>
</dbReference>
<evidence type="ECO:0000313" key="3">
    <source>
        <dbReference type="EMBL" id="PXY00717.1"/>
    </source>
</evidence>
<proteinExistence type="predicted"/>
<dbReference type="Pfam" id="PF13562">
    <property type="entry name" value="NTP_transf_4"/>
    <property type="match status" value="1"/>
</dbReference>
<dbReference type="RefSeq" id="WP_110361084.1">
    <property type="nucleotide sequence ID" value="NZ_QFLI01000005.1"/>
</dbReference>
<evidence type="ECO:0000256" key="2">
    <source>
        <dbReference type="ARBA" id="ARBA00023315"/>
    </source>
</evidence>
<dbReference type="OrthoDB" id="9784832at2"/>
<evidence type="ECO:0000313" key="4">
    <source>
        <dbReference type="Proteomes" id="UP000248079"/>
    </source>
</evidence>
<dbReference type="InterPro" id="IPR050065">
    <property type="entry name" value="GlmU-like"/>
</dbReference>
<sequence>MNYILFDDGAWNELLPLTFTRPVSEIRIGITTIREKWERLLNTEFSFLTQEYLSEKYPLKKDDTNILINGSVIANKELLNAIQNLKEGDFLIANDLVIAACLNADEIAQVQNEKLEGVNKIEFTGEFDRIHKTYDIFSLNDKILRQDFALLTEGRESQAISDTVNVLGKENIFIEEGASVEFATLNAQEGPIYIGKDAVIMEGVLVRGPLAMCEHAELKLGAKVYGATTLGPYCKCGGELNNVVLFGYSSKAHDGFLGNAVLGEWCNIGADTNNSNLKNNYSQVKLWNYVTQNFARTGLQFCGTIMGDHSKLGINTMLNTGTVIGVSSNVFGAGFPRNFIPSFSMGGHHGFKEYRLRATFEVADLVMKRRGKEFDDIEKRILSHIFEMTKEYRKSF</sequence>
<dbReference type="InterPro" id="IPR023917">
    <property type="entry name" value="Bifunctiontional_GlmU_bac-type"/>
</dbReference>
<comment type="caution">
    <text evidence="3">The sequence shown here is derived from an EMBL/GenBank/DDBJ whole genome shotgun (WGS) entry which is preliminary data.</text>
</comment>
<dbReference type="InterPro" id="IPR011004">
    <property type="entry name" value="Trimer_LpxA-like_sf"/>
</dbReference>
<keyword evidence="2" id="KW-0012">Acyltransferase</keyword>
<dbReference type="GO" id="GO:0016746">
    <property type="term" value="F:acyltransferase activity"/>
    <property type="evidence" value="ECO:0007669"/>
    <property type="project" value="UniProtKB-KW"/>
</dbReference>
<name>A0A2V3ZYU4_9BACT</name>
<dbReference type="GO" id="GO:0016779">
    <property type="term" value="F:nucleotidyltransferase activity"/>
    <property type="evidence" value="ECO:0007669"/>
    <property type="project" value="UniProtKB-ARBA"/>
</dbReference>
<dbReference type="AlphaFoldDB" id="A0A2V3ZYU4"/>